<sequence length="176" mass="19594">MTSVTIITVGAACRHPKVWSFPRTGLSNFNILKTKRILEIARIRPALNQAELHPYLPQSDLLHFFTQQGIHITAHQPLGGRPVAAVNPNADRPGALSDPDIAQIASAYGKVPAQVLLSWAVQRGTSVVPKTVHVDRMVENRDLFRLSDEHMTRIERIAEVKGAVRYLNPRNHIGFD</sequence>
<keyword evidence="4" id="KW-1185">Reference proteome</keyword>
<accession>A0A8E2E006</accession>
<evidence type="ECO:0000259" key="2">
    <source>
        <dbReference type="Pfam" id="PF00248"/>
    </source>
</evidence>
<dbReference type="EMBL" id="KV745415">
    <property type="protein sequence ID" value="OCK74784.1"/>
    <property type="molecule type" value="Genomic_DNA"/>
</dbReference>
<protein>
    <submittedName>
        <fullName evidence="3">Aldo/keto reductase</fullName>
    </submittedName>
</protein>
<dbReference type="InterPro" id="IPR023210">
    <property type="entry name" value="NADP_OxRdtase_dom"/>
</dbReference>
<name>A0A8E2E006_9PEZI</name>
<evidence type="ECO:0000313" key="3">
    <source>
        <dbReference type="EMBL" id="OCK74784.1"/>
    </source>
</evidence>
<evidence type="ECO:0000256" key="1">
    <source>
        <dbReference type="ARBA" id="ARBA00023002"/>
    </source>
</evidence>
<dbReference type="Proteomes" id="UP000250266">
    <property type="component" value="Unassembled WGS sequence"/>
</dbReference>
<feature type="domain" description="NADP-dependent oxidoreductase" evidence="2">
    <location>
        <begin position="25"/>
        <end position="158"/>
    </location>
</feature>
<evidence type="ECO:0000313" key="4">
    <source>
        <dbReference type="Proteomes" id="UP000250266"/>
    </source>
</evidence>
<dbReference type="OrthoDB" id="416253at2759"/>
<dbReference type="Gene3D" id="3.20.20.100">
    <property type="entry name" value="NADP-dependent oxidoreductase domain"/>
    <property type="match status" value="1"/>
</dbReference>
<dbReference type="InterPro" id="IPR036812">
    <property type="entry name" value="NAD(P)_OxRdtase_dom_sf"/>
</dbReference>
<reference evidence="3 4" key="1">
    <citation type="journal article" date="2016" name="Nat. Commun.">
        <title>Ectomycorrhizal ecology is imprinted in the genome of the dominant symbiotic fungus Cenococcum geophilum.</title>
        <authorList>
            <consortium name="DOE Joint Genome Institute"/>
            <person name="Peter M."/>
            <person name="Kohler A."/>
            <person name="Ohm R.A."/>
            <person name="Kuo A."/>
            <person name="Krutzmann J."/>
            <person name="Morin E."/>
            <person name="Arend M."/>
            <person name="Barry K.W."/>
            <person name="Binder M."/>
            <person name="Choi C."/>
            <person name="Clum A."/>
            <person name="Copeland A."/>
            <person name="Grisel N."/>
            <person name="Haridas S."/>
            <person name="Kipfer T."/>
            <person name="LaButti K."/>
            <person name="Lindquist E."/>
            <person name="Lipzen A."/>
            <person name="Maire R."/>
            <person name="Meier B."/>
            <person name="Mihaltcheva S."/>
            <person name="Molinier V."/>
            <person name="Murat C."/>
            <person name="Poggeler S."/>
            <person name="Quandt C.A."/>
            <person name="Sperisen C."/>
            <person name="Tritt A."/>
            <person name="Tisserant E."/>
            <person name="Crous P.W."/>
            <person name="Henrissat B."/>
            <person name="Nehls U."/>
            <person name="Egli S."/>
            <person name="Spatafora J.W."/>
            <person name="Grigoriev I.V."/>
            <person name="Martin F.M."/>
        </authorList>
    </citation>
    <scope>NUCLEOTIDE SEQUENCE [LARGE SCALE GENOMIC DNA]</scope>
    <source>
        <strain evidence="3 4">CBS 459.81</strain>
    </source>
</reference>
<dbReference type="GO" id="GO:0016491">
    <property type="term" value="F:oxidoreductase activity"/>
    <property type="evidence" value="ECO:0007669"/>
    <property type="project" value="UniProtKB-KW"/>
</dbReference>
<dbReference type="InterPro" id="IPR018170">
    <property type="entry name" value="Aldo/ket_reductase_CS"/>
</dbReference>
<dbReference type="Pfam" id="PF00248">
    <property type="entry name" value="Aldo_ket_red"/>
    <property type="match status" value="1"/>
</dbReference>
<keyword evidence="1" id="KW-0560">Oxidoreductase</keyword>
<dbReference type="SUPFAM" id="SSF51430">
    <property type="entry name" value="NAD(P)-linked oxidoreductase"/>
    <property type="match status" value="1"/>
</dbReference>
<dbReference type="PRINTS" id="PR00069">
    <property type="entry name" value="ALDKETRDTASE"/>
</dbReference>
<dbReference type="InterPro" id="IPR020471">
    <property type="entry name" value="AKR"/>
</dbReference>
<dbReference type="PROSITE" id="PS00063">
    <property type="entry name" value="ALDOKETO_REDUCTASE_3"/>
    <property type="match status" value="1"/>
</dbReference>
<organism evidence="3 4">
    <name type="scientific">Lepidopterella palustris CBS 459.81</name>
    <dbReference type="NCBI Taxonomy" id="1314670"/>
    <lineage>
        <taxon>Eukaryota</taxon>
        <taxon>Fungi</taxon>
        <taxon>Dikarya</taxon>
        <taxon>Ascomycota</taxon>
        <taxon>Pezizomycotina</taxon>
        <taxon>Dothideomycetes</taxon>
        <taxon>Pleosporomycetidae</taxon>
        <taxon>Mytilinidiales</taxon>
        <taxon>Argynnaceae</taxon>
        <taxon>Lepidopterella</taxon>
    </lineage>
</organism>
<dbReference type="PANTHER" id="PTHR11732">
    <property type="entry name" value="ALDO/KETO REDUCTASE"/>
    <property type="match status" value="1"/>
</dbReference>
<proteinExistence type="predicted"/>
<dbReference type="AlphaFoldDB" id="A0A8E2E006"/>
<gene>
    <name evidence="3" type="ORF">K432DRAFT_363115</name>
</gene>